<dbReference type="Proteomes" id="UP000619788">
    <property type="component" value="Unassembled WGS sequence"/>
</dbReference>
<dbReference type="SFLD" id="SFLDG01129">
    <property type="entry name" value="C1.5:_HAD__Beta-PGM__Phosphata"/>
    <property type="match status" value="1"/>
</dbReference>
<evidence type="ECO:0000313" key="2">
    <source>
        <dbReference type="Proteomes" id="UP000619788"/>
    </source>
</evidence>
<dbReference type="PANTHER" id="PTHR43434:SF1">
    <property type="entry name" value="PHOSPHOGLYCOLATE PHOSPHATASE"/>
    <property type="match status" value="1"/>
</dbReference>
<sequence length="231" mass="24275">MTADVAALVGGSSVFLFDFDGPVCNLFAGHPASRVADTVRAALAHRGVQPPDALRDAPNPLRLLAWTGEHRADLLPEVEDVLIAEEVRAAEKATPTAHAHEAIELACRTGRGVGVVSNNSEAAVSRYLRMHDLARYVAVLSCRVYGHPELMKPSPEPILKAVSELGSKPSSCLFIGDAVTDMEAGARAGTTTIGYAKYPDRIPGLEGAGAGCVVDSLRPVLDALDSDGALR</sequence>
<dbReference type="InterPro" id="IPR036412">
    <property type="entry name" value="HAD-like_sf"/>
</dbReference>
<evidence type="ECO:0000313" key="1">
    <source>
        <dbReference type="EMBL" id="GIH89920.1"/>
    </source>
</evidence>
<dbReference type="InterPro" id="IPR050155">
    <property type="entry name" value="HAD-like_hydrolase_sf"/>
</dbReference>
<proteinExistence type="predicted"/>
<organism evidence="1 2">
    <name type="scientific">Planobispora siamensis</name>
    <dbReference type="NCBI Taxonomy" id="936338"/>
    <lineage>
        <taxon>Bacteria</taxon>
        <taxon>Bacillati</taxon>
        <taxon>Actinomycetota</taxon>
        <taxon>Actinomycetes</taxon>
        <taxon>Streptosporangiales</taxon>
        <taxon>Streptosporangiaceae</taxon>
        <taxon>Planobispora</taxon>
    </lineage>
</organism>
<dbReference type="Pfam" id="PF00702">
    <property type="entry name" value="Hydrolase"/>
    <property type="match status" value="1"/>
</dbReference>
<dbReference type="InterPro" id="IPR023214">
    <property type="entry name" value="HAD_sf"/>
</dbReference>
<dbReference type="NCBIfam" id="TIGR01509">
    <property type="entry name" value="HAD-SF-IA-v3"/>
    <property type="match status" value="1"/>
</dbReference>
<dbReference type="PANTHER" id="PTHR43434">
    <property type="entry name" value="PHOSPHOGLYCOLATE PHOSPHATASE"/>
    <property type="match status" value="1"/>
</dbReference>
<dbReference type="GO" id="GO:0006281">
    <property type="term" value="P:DNA repair"/>
    <property type="evidence" value="ECO:0007669"/>
    <property type="project" value="TreeGrafter"/>
</dbReference>
<dbReference type="NCBIfam" id="TIGR01549">
    <property type="entry name" value="HAD-SF-IA-v1"/>
    <property type="match status" value="1"/>
</dbReference>
<dbReference type="InterPro" id="IPR006439">
    <property type="entry name" value="HAD-SF_hydro_IA"/>
</dbReference>
<keyword evidence="2" id="KW-1185">Reference proteome</keyword>
<dbReference type="AlphaFoldDB" id="A0A8J3SC95"/>
<comment type="caution">
    <text evidence="1">The sequence shown here is derived from an EMBL/GenBank/DDBJ whole genome shotgun (WGS) entry which is preliminary data.</text>
</comment>
<dbReference type="GO" id="GO:0008967">
    <property type="term" value="F:phosphoglycolate phosphatase activity"/>
    <property type="evidence" value="ECO:0007669"/>
    <property type="project" value="TreeGrafter"/>
</dbReference>
<dbReference type="SFLD" id="SFLDS00003">
    <property type="entry name" value="Haloacid_Dehalogenase"/>
    <property type="match status" value="1"/>
</dbReference>
<dbReference type="SUPFAM" id="SSF56784">
    <property type="entry name" value="HAD-like"/>
    <property type="match status" value="1"/>
</dbReference>
<protein>
    <submittedName>
        <fullName evidence="1">Hydrolase</fullName>
    </submittedName>
</protein>
<dbReference type="RefSeq" id="WP_204062306.1">
    <property type="nucleotide sequence ID" value="NZ_BOOJ01000007.1"/>
</dbReference>
<gene>
    <name evidence="1" type="ORF">Psi01_05500</name>
</gene>
<dbReference type="EMBL" id="BOOJ01000007">
    <property type="protein sequence ID" value="GIH89920.1"/>
    <property type="molecule type" value="Genomic_DNA"/>
</dbReference>
<name>A0A8J3SC95_9ACTN</name>
<keyword evidence="1" id="KW-0378">Hydrolase</keyword>
<reference evidence="1 2" key="1">
    <citation type="submission" date="2021-01" db="EMBL/GenBank/DDBJ databases">
        <title>Whole genome shotgun sequence of Planobispora siamensis NBRC 107568.</title>
        <authorList>
            <person name="Komaki H."/>
            <person name="Tamura T."/>
        </authorList>
    </citation>
    <scope>NUCLEOTIDE SEQUENCE [LARGE SCALE GENOMIC DNA]</scope>
    <source>
        <strain evidence="1 2">NBRC 107568</strain>
    </source>
</reference>
<dbReference type="Gene3D" id="3.40.50.1000">
    <property type="entry name" value="HAD superfamily/HAD-like"/>
    <property type="match status" value="1"/>
</dbReference>
<accession>A0A8J3SC95</accession>
<dbReference type="GO" id="GO:0005829">
    <property type="term" value="C:cytosol"/>
    <property type="evidence" value="ECO:0007669"/>
    <property type="project" value="TreeGrafter"/>
</dbReference>